<dbReference type="Gene3D" id="1.10.10.60">
    <property type="entry name" value="Homeodomain-like"/>
    <property type="match status" value="1"/>
</dbReference>
<dbReference type="InterPro" id="IPR001647">
    <property type="entry name" value="HTH_TetR"/>
</dbReference>
<protein>
    <submittedName>
        <fullName evidence="6">TetR/AcrR family transcriptional regulator</fullName>
    </submittedName>
</protein>
<gene>
    <name evidence="6" type="ORF">E7272_10575</name>
</gene>
<organism evidence="6 7">
    <name type="scientific">Pseudobutyrivibrio ruminis</name>
    <dbReference type="NCBI Taxonomy" id="46206"/>
    <lineage>
        <taxon>Bacteria</taxon>
        <taxon>Bacillati</taxon>
        <taxon>Bacillota</taxon>
        <taxon>Clostridia</taxon>
        <taxon>Lachnospirales</taxon>
        <taxon>Lachnospiraceae</taxon>
        <taxon>Pseudobutyrivibrio</taxon>
    </lineage>
</organism>
<name>A0A927UAN5_9FIRM</name>
<evidence type="ECO:0000256" key="2">
    <source>
        <dbReference type="ARBA" id="ARBA00023125"/>
    </source>
</evidence>
<dbReference type="InterPro" id="IPR036271">
    <property type="entry name" value="Tet_transcr_reg_TetR-rel_C_sf"/>
</dbReference>
<evidence type="ECO:0000313" key="6">
    <source>
        <dbReference type="EMBL" id="MBE5920272.1"/>
    </source>
</evidence>
<dbReference type="SUPFAM" id="SSF48498">
    <property type="entry name" value="Tetracyclin repressor-like, C-terminal domain"/>
    <property type="match status" value="1"/>
</dbReference>
<dbReference type="AlphaFoldDB" id="A0A927UAN5"/>
<dbReference type="SUPFAM" id="SSF46689">
    <property type="entry name" value="Homeodomain-like"/>
    <property type="match status" value="1"/>
</dbReference>
<reference evidence="6" key="1">
    <citation type="submission" date="2019-04" db="EMBL/GenBank/DDBJ databases">
        <title>Evolution of Biomass-Degrading Anaerobic Consortia Revealed by Metagenomics.</title>
        <authorList>
            <person name="Peng X."/>
        </authorList>
    </citation>
    <scope>NUCLEOTIDE SEQUENCE</scope>
    <source>
        <strain evidence="6">SIG311</strain>
    </source>
</reference>
<keyword evidence="3" id="KW-0804">Transcription</keyword>
<feature type="domain" description="HTH tetR-type" evidence="5">
    <location>
        <begin position="31"/>
        <end position="90"/>
    </location>
</feature>
<dbReference type="PANTHER" id="PTHR47506">
    <property type="entry name" value="TRANSCRIPTIONAL REGULATORY PROTEIN"/>
    <property type="match status" value="1"/>
</dbReference>
<evidence type="ECO:0000256" key="1">
    <source>
        <dbReference type="ARBA" id="ARBA00023015"/>
    </source>
</evidence>
<dbReference type="EMBL" id="SVER01000028">
    <property type="protein sequence ID" value="MBE5920272.1"/>
    <property type="molecule type" value="Genomic_DNA"/>
</dbReference>
<dbReference type="GO" id="GO:0003677">
    <property type="term" value="F:DNA binding"/>
    <property type="evidence" value="ECO:0007669"/>
    <property type="project" value="UniProtKB-UniRule"/>
</dbReference>
<dbReference type="PANTHER" id="PTHR47506:SF3">
    <property type="entry name" value="HTH-TYPE TRANSCRIPTIONAL REGULATOR LMRA"/>
    <property type="match status" value="1"/>
</dbReference>
<evidence type="ECO:0000256" key="4">
    <source>
        <dbReference type="PROSITE-ProRule" id="PRU00335"/>
    </source>
</evidence>
<keyword evidence="1" id="KW-0805">Transcription regulation</keyword>
<dbReference type="PROSITE" id="PS50977">
    <property type="entry name" value="HTH_TETR_2"/>
    <property type="match status" value="1"/>
</dbReference>
<evidence type="ECO:0000313" key="7">
    <source>
        <dbReference type="Proteomes" id="UP000766246"/>
    </source>
</evidence>
<sequence>MYKRFLVELVSKLCYNLDKGNAIYKFQFLGENMNERILEGALKVFREKGPKFTMDDLATEMKMSKKTIYTIFSDKNELMCDMMDYAFDMIKAAEDKIYNDESLDTIERVRGILAVLPESHYGFDYTAMHQLANKYPMAYEKMIDRLDSGWEKTFELLRKGITDGDIREIDLNIFKLMYEACVDKLLMGDYLKSSGIDYPKALAEVVDVMIDGIVVKGK</sequence>
<accession>A0A927UAN5</accession>
<evidence type="ECO:0000256" key="3">
    <source>
        <dbReference type="ARBA" id="ARBA00023163"/>
    </source>
</evidence>
<dbReference type="InterPro" id="IPR009057">
    <property type="entry name" value="Homeodomain-like_sf"/>
</dbReference>
<feature type="DNA-binding region" description="H-T-H motif" evidence="4">
    <location>
        <begin position="53"/>
        <end position="72"/>
    </location>
</feature>
<dbReference type="Pfam" id="PF00440">
    <property type="entry name" value="TetR_N"/>
    <property type="match status" value="1"/>
</dbReference>
<comment type="caution">
    <text evidence="6">The sequence shown here is derived from an EMBL/GenBank/DDBJ whole genome shotgun (WGS) entry which is preliminary data.</text>
</comment>
<keyword evidence="2 4" id="KW-0238">DNA-binding</keyword>
<dbReference type="Gene3D" id="1.10.357.10">
    <property type="entry name" value="Tetracycline Repressor, domain 2"/>
    <property type="match status" value="1"/>
</dbReference>
<dbReference type="Proteomes" id="UP000766246">
    <property type="component" value="Unassembled WGS sequence"/>
</dbReference>
<evidence type="ECO:0000259" key="5">
    <source>
        <dbReference type="PROSITE" id="PS50977"/>
    </source>
</evidence>
<proteinExistence type="predicted"/>